<dbReference type="EMBL" id="BSOG01000008">
    <property type="protein sequence ID" value="GLR15310.1"/>
    <property type="molecule type" value="Genomic_DNA"/>
</dbReference>
<evidence type="ECO:0000313" key="1">
    <source>
        <dbReference type="EMBL" id="GLR15310.1"/>
    </source>
</evidence>
<dbReference type="Proteomes" id="UP001156706">
    <property type="component" value="Unassembled WGS sequence"/>
</dbReference>
<evidence type="ECO:0008006" key="3">
    <source>
        <dbReference type="Google" id="ProtNLM"/>
    </source>
</evidence>
<comment type="caution">
    <text evidence="1">The sequence shown here is derived from an EMBL/GenBank/DDBJ whole genome shotgun (WGS) entry which is preliminary data.</text>
</comment>
<protein>
    <recommendedName>
        <fullName evidence="3">YCII-related domain-containing protein</fullName>
    </recommendedName>
</protein>
<accession>A0ABQ5YPI3</accession>
<dbReference type="InterPro" id="IPR011008">
    <property type="entry name" value="Dimeric_a/b-barrel"/>
</dbReference>
<sequence length="117" mass="12538">MLVSLAVQGETPAAEAQKLYAVEFRTGPAWKPGLVPPAQPYFKEHSANLQRLRSEGVLVAGARYGEVGLVVLRATSLAAAESQIAQDPAVIHGLFSYQLNEMLVFYPGHLGKPVSPP</sequence>
<name>A0ABQ5YPI3_9NEIS</name>
<evidence type="ECO:0000313" key="2">
    <source>
        <dbReference type="Proteomes" id="UP001156706"/>
    </source>
</evidence>
<proteinExistence type="predicted"/>
<dbReference type="RefSeq" id="WP_284198377.1">
    <property type="nucleotide sequence ID" value="NZ_BSOG01000008.1"/>
</dbReference>
<keyword evidence="2" id="KW-1185">Reference proteome</keyword>
<gene>
    <name evidence="1" type="ORF">GCM10007907_41000</name>
</gene>
<reference evidence="2" key="1">
    <citation type="journal article" date="2019" name="Int. J. Syst. Evol. Microbiol.">
        <title>The Global Catalogue of Microorganisms (GCM) 10K type strain sequencing project: providing services to taxonomists for standard genome sequencing and annotation.</title>
        <authorList>
            <consortium name="The Broad Institute Genomics Platform"/>
            <consortium name="The Broad Institute Genome Sequencing Center for Infectious Disease"/>
            <person name="Wu L."/>
            <person name="Ma J."/>
        </authorList>
    </citation>
    <scope>NUCLEOTIDE SEQUENCE [LARGE SCALE GENOMIC DNA]</scope>
    <source>
        <strain evidence="2">NBRC 110044</strain>
    </source>
</reference>
<dbReference type="SUPFAM" id="SSF54909">
    <property type="entry name" value="Dimeric alpha+beta barrel"/>
    <property type="match status" value="1"/>
</dbReference>
<organism evidence="1 2">
    <name type="scientific">Chitinimonas prasina</name>
    <dbReference type="NCBI Taxonomy" id="1434937"/>
    <lineage>
        <taxon>Bacteria</taxon>
        <taxon>Pseudomonadati</taxon>
        <taxon>Pseudomonadota</taxon>
        <taxon>Betaproteobacteria</taxon>
        <taxon>Neisseriales</taxon>
        <taxon>Chitinibacteraceae</taxon>
        <taxon>Chitinimonas</taxon>
    </lineage>
</organism>